<dbReference type="InterPro" id="IPR024291">
    <property type="entry name" value="DUF3829"/>
</dbReference>
<dbReference type="KEGG" id="vbo:CKY39_30905"/>
<feature type="region of interest" description="Disordered" evidence="2">
    <location>
        <begin position="49"/>
        <end position="78"/>
    </location>
</feature>
<organism evidence="3 4">
    <name type="scientific">Variovorax boronicumulans</name>
    <dbReference type="NCBI Taxonomy" id="436515"/>
    <lineage>
        <taxon>Bacteria</taxon>
        <taxon>Pseudomonadati</taxon>
        <taxon>Pseudomonadota</taxon>
        <taxon>Betaproteobacteria</taxon>
        <taxon>Burkholderiales</taxon>
        <taxon>Comamonadaceae</taxon>
        <taxon>Variovorax</taxon>
    </lineage>
</organism>
<evidence type="ECO:0000256" key="2">
    <source>
        <dbReference type="SAM" id="MobiDB-lite"/>
    </source>
</evidence>
<protein>
    <recommendedName>
        <fullName evidence="5">DUF3829 domain-containing protein</fullName>
    </recommendedName>
</protein>
<dbReference type="Proteomes" id="UP000217154">
    <property type="component" value="Chromosome"/>
</dbReference>
<keyword evidence="1" id="KW-0175">Coiled coil</keyword>
<feature type="compositionally biased region" description="Polar residues" evidence="2">
    <location>
        <begin position="10"/>
        <end position="22"/>
    </location>
</feature>
<proteinExistence type="predicted"/>
<name>A0A250DSR0_9BURK</name>
<dbReference type="EMBL" id="CP023284">
    <property type="protein sequence ID" value="ATA57141.1"/>
    <property type="molecule type" value="Genomic_DNA"/>
</dbReference>
<feature type="coiled-coil region" evidence="1">
    <location>
        <begin position="261"/>
        <end position="295"/>
    </location>
</feature>
<gene>
    <name evidence="3" type="ORF">CKY39_30905</name>
</gene>
<evidence type="ECO:0000313" key="4">
    <source>
        <dbReference type="Proteomes" id="UP000217154"/>
    </source>
</evidence>
<evidence type="ECO:0000313" key="3">
    <source>
        <dbReference type="EMBL" id="ATA57141.1"/>
    </source>
</evidence>
<accession>A0A250DSR0</accession>
<evidence type="ECO:0000256" key="1">
    <source>
        <dbReference type="SAM" id="Coils"/>
    </source>
</evidence>
<dbReference type="AlphaFoldDB" id="A0A250DSR0"/>
<evidence type="ECO:0008006" key="5">
    <source>
        <dbReference type="Google" id="ProtNLM"/>
    </source>
</evidence>
<dbReference type="Pfam" id="PF12889">
    <property type="entry name" value="DUF3829"/>
    <property type="match status" value="1"/>
</dbReference>
<feature type="compositionally biased region" description="Low complexity" evidence="2">
    <location>
        <begin position="51"/>
        <end position="66"/>
    </location>
</feature>
<reference evidence="3 4" key="1">
    <citation type="submission" date="2017-09" db="EMBL/GenBank/DDBJ databases">
        <title>The diverse metabolic capabilities of V. boronicumulans make it an excellent choice for continued studies on novel biodegradation.</title>
        <authorList>
            <person name="Sun S."/>
        </authorList>
    </citation>
    <scope>NUCLEOTIDE SEQUENCE [LARGE SCALE GENOMIC DNA]</scope>
    <source>
        <strain evidence="3 4">J1</strain>
    </source>
</reference>
<feature type="region of interest" description="Disordered" evidence="2">
    <location>
        <begin position="1"/>
        <end position="22"/>
    </location>
</feature>
<sequence>MAFIDGRGTEQPQPRESAMTAHNNRSARTRLFALSLCFCAVLAACKEDNKPTPGAASPSPSASGKTQPAKDPARVQAAARTSYSQGYNRLIDDNRSVAAKYKSYVQMNVNGKSPSGNSFYGSPSDVQSIVDDLKKARADGSGDAALDAAVDGVVATGEKLVAVWTPMDPYYRSKSFLEDKWVKGRAADADMNAGFKGLLASIDTLGGELDRVQEASRTERMAKLKAEGDMLNYHTLASMAVAKKFVNGLDQIDGLKNKDAVAKVDAAASELQASLEELSKALEEAKAAAKAKGEAGKAPNYNYESLHGSLLNMIGQWRTFKDSKFPSTYKNIVSYYNSAVGSYNRGFGR</sequence>